<dbReference type="BioCyc" id="TASI1091495:G13GE-1340-MONOMER"/>
<keyword evidence="1" id="KW-0812">Transmembrane</keyword>
<sequence>MQIPSKNVPKLIKILILVLTYLATLILFANNLYYLLLKYVFVPLFSNFSFKFGLGDITESYFYILIFINIFPTILIYKYLISLLSRRLNSNITN</sequence>
<proteinExistence type="predicted"/>
<feature type="transmembrane region" description="Helical" evidence="1">
    <location>
        <begin position="61"/>
        <end position="80"/>
    </location>
</feature>
<dbReference type="AlphaFoldDB" id="I7IC87"/>
<keyword evidence="1" id="KW-1133">Transmembrane helix</keyword>
<dbReference type="EMBL" id="HE681424">
    <property type="protein sequence ID" value="CCG20126.1"/>
    <property type="molecule type" value="Genomic_DNA"/>
</dbReference>
<evidence type="ECO:0000256" key="1">
    <source>
        <dbReference type="SAM" id="Phobius"/>
    </source>
</evidence>
<protein>
    <submittedName>
        <fullName evidence="2">Uncharacterized protein</fullName>
    </submittedName>
</protein>
<organism evidence="2">
    <name type="scientific">Taylorella asinigenitalis 14/45</name>
    <dbReference type="NCBI Taxonomy" id="1091495"/>
    <lineage>
        <taxon>Bacteria</taxon>
        <taxon>Pseudomonadati</taxon>
        <taxon>Pseudomonadota</taxon>
        <taxon>Betaproteobacteria</taxon>
        <taxon>Burkholderiales</taxon>
        <taxon>Alcaligenaceae</taxon>
        <taxon>Taylorella</taxon>
    </lineage>
</organism>
<evidence type="ECO:0000313" key="2">
    <source>
        <dbReference type="EMBL" id="CCG20126.1"/>
    </source>
</evidence>
<accession>I7IC87</accession>
<name>I7IC87_9BURK</name>
<feature type="transmembrane region" description="Helical" evidence="1">
    <location>
        <begin position="12"/>
        <end position="41"/>
    </location>
</feature>
<dbReference type="KEGG" id="tat:KUM_1347"/>
<gene>
    <name evidence="2" type="ORF">KUM_1347</name>
</gene>
<reference evidence="2" key="1">
    <citation type="journal article" date="2012" name="Vet. Microbiol.">
        <title>Comparative genomic analyses of the Taylorellae.</title>
        <authorList>
            <person name="Hauser H."/>
            <person name="Richter D.C."/>
            <person name="van Tonder A."/>
            <person name="Clark L."/>
            <person name="Preston A."/>
        </authorList>
    </citation>
    <scope>NUCLEOTIDE SEQUENCE</scope>
    <source>
        <strain evidence="2">14/45</strain>
    </source>
</reference>
<keyword evidence="1" id="KW-0472">Membrane</keyword>
<dbReference type="HOGENOM" id="CLU_2385125_0_0_4"/>